<name>A0A6B7PWK5_PSEPU</name>
<dbReference type="AlphaFoldDB" id="A0A6B7PWK5"/>
<keyword evidence="1" id="KW-0614">Plasmid</keyword>
<reference evidence="1" key="1">
    <citation type="submission" date="2019-08" db="EMBL/GenBank/DDBJ databases">
        <authorList>
            <person name="Zhou D."/>
            <person name="Chen F."/>
        </authorList>
    </citation>
    <scope>NUCLEOTIDE SEQUENCE</scope>
    <source>
        <strain evidence="1">150716811</strain>
        <plasmid evidence="1">p716811-VIM</plasmid>
    </source>
</reference>
<evidence type="ECO:0000313" key="1">
    <source>
        <dbReference type="EMBL" id="QFX76710.1"/>
    </source>
</evidence>
<sequence length="39" mass="4230">MPIEKWPSTSSTKLCAPHAASIAQQLTTQAAPNRMTPYT</sequence>
<accession>A0A6B7PWK5</accession>
<dbReference type="EMBL" id="MN310372">
    <property type="protein sequence ID" value="QFX76710.1"/>
    <property type="molecule type" value="Genomic_DNA"/>
</dbReference>
<geneLocation type="plasmid" evidence="1">
    <name>p716811-VIM</name>
</geneLocation>
<organism evidence="1">
    <name type="scientific">Pseudomonas putida</name>
    <name type="common">Arthrobacter siderocapsulatus</name>
    <dbReference type="NCBI Taxonomy" id="303"/>
    <lineage>
        <taxon>Bacteria</taxon>
        <taxon>Pseudomonadati</taxon>
        <taxon>Pseudomonadota</taxon>
        <taxon>Gammaproteobacteria</taxon>
        <taxon>Pseudomonadales</taxon>
        <taxon>Pseudomonadaceae</taxon>
        <taxon>Pseudomonas</taxon>
    </lineage>
</organism>
<proteinExistence type="predicted"/>
<protein>
    <submittedName>
        <fullName evidence="1">Uncharacterized protein</fullName>
    </submittedName>
</protein>